<dbReference type="InterPro" id="IPR002123">
    <property type="entry name" value="Plipid/glycerol_acylTrfase"/>
</dbReference>
<keyword evidence="1 5" id="KW-0808">Transferase</keyword>
<dbReference type="RefSeq" id="WP_183664074.1">
    <property type="nucleotide sequence ID" value="NZ_BAAARH010000003.1"/>
</dbReference>
<dbReference type="EC" id="2.3.1.51" evidence="5"/>
<sequence>MAESLKTRAVFGTLASIVRPAMAAIMAQKWTGFKDLPQGGFIACPNHTSEIDPLVVAVPLYVNGYLPRFLAKDSLFRVPVLGTFLRATGQIPVERTGLSANRSLKAARSVIDNSGAILIYTEGTLTRDPDLWPMRGKTGAARLALQTGAPVVPIVHWGTNEVMPRYAKKLNVFPRKTVRVHAGAPVDLSDLRDRPRTREILEEATSRITNALTRELAQLRGEEPPAVPWDPEKHGQAATGRGSFESAGTVTSGAEAAAVMESRQ</sequence>
<dbReference type="AlphaFoldDB" id="A0A7W8TU85"/>
<dbReference type="Pfam" id="PF01553">
    <property type="entry name" value="Acyltransferase"/>
    <property type="match status" value="1"/>
</dbReference>
<dbReference type="SMART" id="SM00563">
    <property type="entry name" value="PlsC"/>
    <property type="match status" value="1"/>
</dbReference>
<dbReference type="PANTHER" id="PTHR10434">
    <property type="entry name" value="1-ACYL-SN-GLYCEROL-3-PHOSPHATE ACYLTRANSFERASE"/>
    <property type="match status" value="1"/>
</dbReference>
<organism evidence="5 6">
    <name type="scientific">Neomicrococcus aestuarii</name>
    <dbReference type="NCBI Taxonomy" id="556325"/>
    <lineage>
        <taxon>Bacteria</taxon>
        <taxon>Bacillati</taxon>
        <taxon>Actinomycetota</taxon>
        <taxon>Actinomycetes</taxon>
        <taxon>Micrococcales</taxon>
        <taxon>Micrococcaceae</taxon>
        <taxon>Neomicrococcus</taxon>
    </lineage>
</organism>
<dbReference type="Proteomes" id="UP000580797">
    <property type="component" value="Unassembled WGS sequence"/>
</dbReference>
<name>A0A7W8TU85_9MICC</name>
<evidence type="ECO:0000256" key="2">
    <source>
        <dbReference type="ARBA" id="ARBA00023315"/>
    </source>
</evidence>
<feature type="domain" description="Phospholipid/glycerol acyltransferase" evidence="4">
    <location>
        <begin position="41"/>
        <end position="159"/>
    </location>
</feature>
<dbReference type="PANTHER" id="PTHR10434:SF55">
    <property type="entry name" value="POSSIBLE ACYLTRANSFERASE"/>
    <property type="match status" value="1"/>
</dbReference>
<dbReference type="CDD" id="cd07989">
    <property type="entry name" value="LPLAT_AGPAT-like"/>
    <property type="match status" value="1"/>
</dbReference>
<gene>
    <name evidence="5" type="ORF">HD598_000872</name>
</gene>
<dbReference type="GO" id="GO:0005886">
    <property type="term" value="C:plasma membrane"/>
    <property type="evidence" value="ECO:0007669"/>
    <property type="project" value="TreeGrafter"/>
</dbReference>
<dbReference type="SUPFAM" id="SSF69593">
    <property type="entry name" value="Glycerol-3-phosphate (1)-acyltransferase"/>
    <property type="match status" value="1"/>
</dbReference>
<feature type="region of interest" description="Disordered" evidence="3">
    <location>
        <begin position="222"/>
        <end position="264"/>
    </location>
</feature>
<evidence type="ECO:0000256" key="1">
    <source>
        <dbReference type="ARBA" id="ARBA00022679"/>
    </source>
</evidence>
<evidence type="ECO:0000313" key="5">
    <source>
        <dbReference type="EMBL" id="MBB5512185.1"/>
    </source>
</evidence>
<dbReference type="GO" id="GO:0006654">
    <property type="term" value="P:phosphatidic acid biosynthetic process"/>
    <property type="evidence" value="ECO:0007669"/>
    <property type="project" value="TreeGrafter"/>
</dbReference>
<accession>A0A7W8TU85</accession>
<dbReference type="EMBL" id="JACHDR010000001">
    <property type="protein sequence ID" value="MBB5512185.1"/>
    <property type="molecule type" value="Genomic_DNA"/>
</dbReference>
<comment type="caution">
    <text evidence="5">The sequence shown here is derived from an EMBL/GenBank/DDBJ whole genome shotgun (WGS) entry which is preliminary data.</text>
</comment>
<protein>
    <submittedName>
        <fullName evidence="5">1-acyl-sn-glycerol-3-phosphate acyltransferase</fullName>
        <ecNumber evidence="5">2.3.1.51</ecNumber>
    </submittedName>
</protein>
<reference evidence="5 6" key="1">
    <citation type="submission" date="2020-08" db="EMBL/GenBank/DDBJ databases">
        <title>Sequencing the genomes of 1000 actinobacteria strains.</title>
        <authorList>
            <person name="Klenk H.-P."/>
        </authorList>
    </citation>
    <scope>NUCLEOTIDE SEQUENCE [LARGE SCALE GENOMIC DNA]</scope>
    <source>
        <strain evidence="5 6">DSM 105783</strain>
    </source>
</reference>
<evidence type="ECO:0000313" key="6">
    <source>
        <dbReference type="Proteomes" id="UP000580797"/>
    </source>
</evidence>
<evidence type="ECO:0000256" key="3">
    <source>
        <dbReference type="SAM" id="MobiDB-lite"/>
    </source>
</evidence>
<evidence type="ECO:0000259" key="4">
    <source>
        <dbReference type="SMART" id="SM00563"/>
    </source>
</evidence>
<proteinExistence type="predicted"/>
<keyword evidence="2 5" id="KW-0012">Acyltransferase</keyword>
<dbReference type="GO" id="GO:0003841">
    <property type="term" value="F:1-acylglycerol-3-phosphate O-acyltransferase activity"/>
    <property type="evidence" value="ECO:0007669"/>
    <property type="project" value="UniProtKB-EC"/>
</dbReference>